<dbReference type="InterPro" id="IPR001461">
    <property type="entry name" value="Aspartic_peptidase_A1"/>
</dbReference>
<organism evidence="4 5">
    <name type="scientific">Mucor flavus</name>
    <dbReference type="NCBI Taxonomy" id="439312"/>
    <lineage>
        <taxon>Eukaryota</taxon>
        <taxon>Fungi</taxon>
        <taxon>Fungi incertae sedis</taxon>
        <taxon>Mucoromycota</taxon>
        <taxon>Mucoromycotina</taxon>
        <taxon>Mucoromycetes</taxon>
        <taxon>Mucorales</taxon>
        <taxon>Mucorineae</taxon>
        <taxon>Mucoraceae</taxon>
        <taxon>Mucor</taxon>
    </lineage>
</organism>
<dbReference type="EMBL" id="BAABUK010000018">
    <property type="protein sequence ID" value="GAA5813824.1"/>
    <property type="molecule type" value="Genomic_DNA"/>
</dbReference>
<reference evidence="4 5" key="1">
    <citation type="submission" date="2024-04" db="EMBL/GenBank/DDBJ databases">
        <title>genome sequences of Mucor flavus KT1a and Helicostylum pulchrum KT1b strains isolated from the surface of a dry-aged beef.</title>
        <authorList>
            <person name="Toyotome T."/>
            <person name="Hosono M."/>
            <person name="Torimaru M."/>
            <person name="Fukuda K."/>
            <person name="Mikami N."/>
        </authorList>
    </citation>
    <scope>NUCLEOTIDE SEQUENCE [LARGE SCALE GENOMIC DNA]</scope>
    <source>
        <strain evidence="4 5">KT1a</strain>
    </source>
</reference>
<evidence type="ECO:0000256" key="1">
    <source>
        <dbReference type="ARBA" id="ARBA00007447"/>
    </source>
</evidence>
<dbReference type="PANTHER" id="PTHR47966">
    <property type="entry name" value="BETA-SITE APP-CLEAVING ENZYME, ISOFORM A-RELATED"/>
    <property type="match status" value="1"/>
</dbReference>
<dbReference type="InterPro" id="IPR034164">
    <property type="entry name" value="Pepsin-like_dom"/>
</dbReference>
<dbReference type="InterPro" id="IPR033121">
    <property type="entry name" value="PEPTIDASE_A1"/>
</dbReference>
<evidence type="ECO:0000313" key="4">
    <source>
        <dbReference type="EMBL" id="GAA5813824.1"/>
    </source>
</evidence>
<protein>
    <recommendedName>
        <fullName evidence="3">Peptidase A1 domain-containing protein</fullName>
    </recommendedName>
</protein>
<dbReference type="SUPFAM" id="SSF50630">
    <property type="entry name" value="Acid proteases"/>
    <property type="match status" value="1"/>
</dbReference>
<dbReference type="PROSITE" id="PS51767">
    <property type="entry name" value="PEPTIDASE_A1"/>
    <property type="match status" value="1"/>
</dbReference>
<accession>A0ABP9Z3Z6</accession>
<evidence type="ECO:0000259" key="3">
    <source>
        <dbReference type="PROSITE" id="PS51767"/>
    </source>
</evidence>
<dbReference type="Gene3D" id="2.40.70.10">
    <property type="entry name" value="Acid Proteases"/>
    <property type="match status" value="2"/>
</dbReference>
<dbReference type="Pfam" id="PF00026">
    <property type="entry name" value="Asp"/>
    <property type="match status" value="1"/>
</dbReference>
<dbReference type="PRINTS" id="PR00792">
    <property type="entry name" value="PEPSIN"/>
</dbReference>
<proteinExistence type="inferred from homology"/>
<feature type="domain" description="Peptidase A1" evidence="3">
    <location>
        <begin position="33"/>
        <end position="393"/>
    </location>
</feature>
<name>A0ABP9Z3Z6_9FUNG</name>
<evidence type="ECO:0000313" key="5">
    <source>
        <dbReference type="Proteomes" id="UP001473302"/>
    </source>
</evidence>
<evidence type="ECO:0000256" key="2">
    <source>
        <dbReference type="SAM" id="SignalP"/>
    </source>
</evidence>
<dbReference type="CDD" id="cd05471">
    <property type="entry name" value="pepsin_like"/>
    <property type="match status" value="1"/>
</dbReference>
<keyword evidence="5" id="KW-1185">Reference proteome</keyword>
<dbReference type="InterPro" id="IPR021109">
    <property type="entry name" value="Peptidase_aspartic_dom_sf"/>
</dbReference>
<sequence>MYRYSVGLFISVLIVNVEALRRIPLYNDLGQVYLVNIGIGTPSQNFTVIIDTQSSDLWIPSPHCKKSMCPVSRFQPQKSTTFKSTDIPFGYYYGDGEINGTYVKDTVTLDDIQVPQQQFALVNRVSKSVIAADVKRRDKHETSASVQGVLGLGFPGVVQVPKGSITKYDPFFFSSSRVPGQDLNGVFSIYTNSIEEEGWSGELTLGGFNADKLKGDISFASISPVSTDGDDTTPPTYSMWVTRAQSIGVSNIHEKKTTGQTILRLQGKYVMIDTGTTLSYVGGFYAGQLVNALNTVHSRLDTKTGCYYVSCDLRRSTDKIDIDLARFNNGTEGTVRIGIPVKDLILEVSDDQCMFSICSWPNRKQSDAFIFGQSILRSLYLIFDARNKQIGFASPVHSSSVVEIAK</sequence>
<gene>
    <name evidence="4" type="ORF">MFLAVUS_007311</name>
</gene>
<dbReference type="PANTHER" id="PTHR47966:SF65">
    <property type="entry name" value="ASPARTIC-TYPE ENDOPEPTIDASE"/>
    <property type="match status" value="1"/>
</dbReference>
<comment type="caution">
    <text evidence="4">The sequence shown here is derived from an EMBL/GenBank/DDBJ whole genome shotgun (WGS) entry which is preliminary data.</text>
</comment>
<comment type="similarity">
    <text evidence="1">Belongs to the peptidase A1 family.</text>
</comment>
<dbReference type="Proteomes" id="UP001473302">
    <property type="component" value="Unassembled WGS sequence"/>
</dbReference>
<feature type="chain" id="PRO_5046297340" description="Peptidase A1 domain-containing protein" evidence="2">
    <location>
        <begin position="20"/>
        <end position="406"/>
    </location>
</feature>
<keyword evidence="2" id="KW-0732">Signal</keyword>
<feature type="signal peptide" evidence="2">
    <location>
        <begin position="1"/>
        <end position="19"/>
    </location>
</feature>